<dbReference type="PANTHER" id="PTHR43319">
    <property type="entry name" value="BETA-LACTAMASE-RELATED"/>
    <property type="match status" value="1"/>
</dbReference>
<evidence type="ECO:0000256" key="1">
    <source>
        <dbReference type="SAM" id="MobiDB-lite"/>
    </source>
</evidence>
<dbReference type="Proteomes" id="UP001501231">
    <property type="component" value="Unassembled WGS sequence"/>
</dbReference>
<feature type="domain" description="Beta-lactamase-related" evidence="2">
    <location>
        <begin position="19"/>
        <end position="381"/>
    </location>
</feature>
<evidence type="ECO:0000313" key="4">
    <source>
        <dbReference type="Proteomes" id="UP001501231"/>
    </source>
</evidence>
<name>A0ABN3K2J5_9ACTN</name>
<dbReference type="EMBL" id="BAAARW010000034">
    <property type="protein sequence ID" value="GAA2447685.1"/>
    <property type="molecule type" value="Genomic_DNA"/>
</dbReference>
<keyword evidence="4" id="KW-1185">Reference proteome</keyword>
<dbReference type="Pfam" id="PF00144">
    <property type="entry name" value="Beta-lactamase"/>
    <property type="match status" value="1"/>
</dbReference>
<reference evidence="3 4" key="1">
    <citation type="journal article" date="2019" name="Int. J. Syst. Evol. Microbiol.">
        <title>The Global Catalogue of Microorganisms (GCM) 10K type strain sequencing project: providing services to taxonomists for standard genome sequencing and annotation.</title>
        <authorList>
            <consortium name="The Broad Institute Genomics Platform"/>
            <consortium name="The Broad Institute Genome Sequencing Center for Infectious Disease"/>
            <person name="Wu L."/>
            <person name="Ma J."/>
        </authorList>
    </citation>
    <scope>NUCLEOTIDE SEQUENCE [LARGE SCALE GENOMIC DNA]</scope>
    <source>
        <strain evidence="3 4">JCM 3325</strain>
    </source>
</reference>
<dbReference type="InterPro" id="IPR012338">
    <property type="entry name" value="Beta-lactam/transpept-like"/>
</dbReference>
<evidence type="ECO:0000259" key="2">
    <source>
        <dbReference type="Pfam" id="PF00144"/>
    </source>
</evidence>
<comment type="caution">
    <text evidence="3">The sequence shown here is derived from an EMBL/GenBank/DDBJ whole genome shotgun (WGS) entry which is preliminary data.</text>
</comment>
<evidence type="ECO:0000313" key="3">
    <source>
        <dbReference type="EMBL" id="GAA2447685.1"/>
    </source>
</evidence>
<protein>
    <submittedName>
        <fullName evidence="3">Serine hydrolase domain-containing protein</fullName>
    </submittedName>
</protein>
<gene>
    <name evidence="3" type="ORF">GCM10010191_76180</name>
</gene>
<keyword evidence="3" id="KW-0378">Hydrolase</keyword>
<dbReference type="Gene3D" id="3.40.710.10">
    <property type="entry name" value="DD-peptidase/beta-lactamase superfamily"/>
    <property type="match status" value="1"/>
</dbReference>
<feature type="region of interest" description="Disordered" evidence="1">
    <location>
        <begin position="208"/>
        <end position="235"/>
    </location>
</feature>
<proteinExistence type="predicted"/>
<dbReference type="RefSeq" id="WP_344595787.1">
    <property type="nucleotide sequence ID" value="NZ_BAAARW010000034.1"/>
</dbReference>
<organism evidence="3 4">
    <name type="scientific">Actinomadura vinacea</name>
    <dbReference type="NCBI Taxonomy" id="115336"/>
    <lineage>
        <taxon>Bacteria</taxon>
        <taxon>Bacillati</taxon>
        <taxon>Actinomycetota</taxon>
        <taxon>Actinomycetes</taxon>
        <taxon>Streptosporangiales</taxon>
        <taxon>Thermomonosporaceae</taxon>
        <taxon>Actinomadura</taxon>
    </lineage>
</organism>
<dbReference type="InterPro" id="IPR052907">
    <property type="entry name" value="Beta-lactamase/esterase"/>
</dbReference>
<dbReference type="PANTHER" id="PTHR43319:SF3">
    <property type="entry name" value="BETA-LACTAMASE-RELATED DOMAIN-CONTAINING PROTEIN"/>
    <property type="match status" value="1"/>
</dbReference>
<dbReference type="InterPro" id="IPR001466">
    <property type="entry name" value="Beta-lactam-related"/>
</dbReference>
<sequence length="400" mass="41875">MTTVEGTCDPAFSGVRDVFQRNFAEGREVGAAVAVYAGGRKVVDLWGGVADHRTGRGWTADTPCFGFSCTKALTATAALLLAERGAYDVDGPVTAWWPEFGAEGKEGTTAAHLLSHQAGLPAFARPVSAEEAADAPARAADLAAQKPEWAPGEGHGYHALTYGWLAGEIVRRLSPGNRTVGEFVRDEFTGDLDLWIGAPDEVIERSAKLTARRPGKNATEAPASGGTTPPVPSEDGEVLSRLASAYTDPDSRLNRALNNPHPGKGGYNNPVVLRAGWPSAGMLTTARALAAFYVDLVAGRVLKPETLREAVKPRVSGPDRTMLVDSAFGLGYMRPATTFAIPAAGRKSAFGHTGAGGSIGMGDPEADLTVAYLPNLMGDQLSGDLRAFRLVGAAYAALES</sequence>
<accession>A0ABN3K2J5</accession>
<dbReference type="GO" id="GO:0016787">
    <property type="term" value="F:hydrolase activity"/>
    <property type="evidence" value="ECO:0007669"/>
    <property type="project" value="UniProtKB-KW"/>
</dbReference>
<dbReference type="SUPFAM" id="SSF56601">
    <property type="entry name" value="beta-lactamase/transpeptidase-like"/>
    <property type="match status" value="1"/>
</dbReference>